<feature type="non-terminal residue" evidence="2">
    <location>
        <position position="35"/>
    </location>
</feature>
<keyword evidence="1" id="KW-0812">Transmembrane</keyword>
<reference evidence="2" key="1">
    <citation type="journal article" date="2014" name="Front. Microbiol.">
        <title>High frequency of phylogenetically diverse reductive dehalogenase-homologous genes in deep subseafloor sedimentary metagenomes.</title>
        <authorList>
            <person name="Kawai M."/>
            <person name="Futagami T."/>
            <person name="Toyoda A."/>
            <person name="Takaki Y."/>
            <person name="Nishi S."/>
            <person name="Hori S."/>
            <person name="Arai W."/>
            <person name="Tsubouchi T."/>
            <person name="Morono Y."/>
            <person name="Uchiyama I."/>
            <person name="Ito T."/>
            <person name="Fujiyama A."/>
            <person name="Inagaki F."/>
            <person name="Takami H."/>
        </authorList>
    </citation>
    <scope>NUCLEOTIDE SEQUENCE</scope>
    <source>
        <strain evidence="2">Expedition CK06-06</strain>
    </source>
</reference>
<keyword evidence="1" id="KW-0472">Membrane</keyword>
<evidence type="ECO:0000256" key="1">
    <source>
        <dbReference type="SAM" id="Phobius"/>
    </source>
</evidence>
<proteinExistence type="predicted"/>
<organism evidence="2">
    <name type="scientific">marine sediment metagenome</name>
    <dbReference type="NCBI Taxonomy" id="412755"/>
    <lineage>
        <taxon>unclassified sequences</taxon>
        <taxon>metagenomes</taxon>
        <taxon>ecological metagenomes</taxon>
    </lineage>
</organism>
<name>X0WZX1_9ZZZZ</name>
<keyword evidence="1" id="KW-1133">Transmembrane helix</keyword>
<gene>
    <name evidence="2" type="ORF">S01H1_48946</name>
</gene>
<accession>X0WZX1</accession>
<sequence>MNKNKKSIQKKLGVTVLVLCIIAIVAAPNYLSGGV</sequence>
<protein>
    <submittedName>
        <fullName evidence="2">Uncharacterized protein</fullName>
    </submittedName>
</protein>
<dbReference type="EMBL" id="BARS01031454">
    <property type="protein sequence ID" value="GAG18311.1"/>
    <property type="molecule type" value="Genomic_DNA"/>
</dbReference>
<evidence type="ECO:0000313" key="2">
    <source>
        <dbReference type="EMBL" id="GAG18311.1"/>
    </source>
</evidence>
<feature type="transmembrane region" description="Helical" evidence="1">
    <location>
        <begin position="12"/>
        <end position="31"/>
    </location>
</feature>
<comment type="caution">
    <text evidence="2">The sequence shown here is derived from an EMBL/GenBank/DDBJ whole genome shotgun (WGS) entry which is preliminary data.</text>
</comment>
<dbReference type="AlphaFoldDB" id="X0WZX1"/>